<feature type="non-terminal residue" evidence="1">
    <location>
        <position position="580"/>
    </location>
</feature>
<keyword evidence="2" id="KW-1185">Reference proteome</keyword>
<comment type="caution">
    <text evidence="1">The sequence shown here is derived from an EMBL/GenBank/DDBJ whole genome shotgun (WGS) entry which is preliminary data.</text>
</comment>
<protein>
    <submittedName>
        <fullName evidence="1">Uncharacterized protein</fullName>
    </submittedName>
</protein>
<evidence type="ECO:0000313" key="1">
    <source>
        <dbReference type="EMBL" id="KAJ1938808.1"/>
    </source>
</evidence>
<name>A0ACC1J5V7_9FUNG</name>
<accession>A0ACC1J5V7</accession>
<proteinExistence type="predicted"/>
<sequence length="580" mass="63351">MLSGHTDHVRAVMLSADSELVLSGSSDTTVKLWSMRMRRCLSTFSQHNDSVWSLYSSHPRFQTFYSASRDGLIAKTVGAGQFDDQSHRRMSAAPQSRGASLDDAASLTGYTQSGVVCVAVAKEPQGVVKLVAADDSYIWTATKGTKLNRWRDVTVHGSRGVVLGDLPARGAAAPVPTTQASGESGSESDETGELTRRSVIGTWQAFSPPRLGDNPLALHPNHQHGRHRRTHTADHMDFNAAEQGSAEARGQSAVSPVLKAIHAEWAKRGVLRESDSEDQFYDANSHGSGSSSSLAAARGSHSRSQSMGTVQHPTSITSVLASHSAKPMLIPGRSKTELLRSDTAAAMRQNESEMLSVPESPLPDSSFMQAEVHNTLGSPRQPLQVAVTDDGEEEAEAVPVRAKPDETIYGKHGLHRHKILDNKRQVLAQDTRGRVSLWDLLLCCRIYEFPETEEQAKNSQMFPGVCGHDFESIQMAISTEPESVNAWCHVDTKIGALTVRLDESRVWNAEVHVDEVDGVTDDTLRAMGDHERVNIGHWMLKRLFLPYVRSRSKRGPLSRHDAMLLNKWVTQVPAGAVVSA</sequence>
<evidence type="ECO:0000313" key="2">
    <source>
        <dbReference type="Proteomes" id="UP001150603"/>
    </source>
</evidence>
<organism evidence="1 2">
    <name type="scientific">Linderina macrospora</name>
    <dbReference type="NCBI Taxonomy" id="4868"/>
    <lineage>
        <taxon>Eukaryota</taxon>
        <taxon>Fungi</taxon>
        <taxon>Fungi incertae sedis</taxon>
        <taxon>Zoopagomycota</taxon>
        <taxon>Kickxellomycotina</taxon>
        <taxon>Kickxellomycetes</taxon>
        <taxon>Kickxellales</taxon>
        <taxon>Kickxellaceae</taxon>
        <taxon>Linderina</taxon>
    </lineage>
</organism>
<reference evidence="1" key="1">
    <citation type="submission" date="2022-07" db="EMBL/GenBank/DDBJ databases">
        <title>Phylogenomic reconstructions and comparative analyses of Kickxellomycotina fungi.</title>
        <authorList>
            <person name="Reynolds N.K."/>
            <person name="Stajich J.E."/>
            <person name="Barry K."/>
            <person name="Grigoriev I.V."/>
            <person name="Crous P."/>
            <person name="Smith M.E."/>
        </authorList>
    </citation>
    <scope>NUCLEOTIDE SEQUENCE</scope>
    <source>
        <strain evidence="1">NRRL 5244</strain>
    </source>
</reference>
<dbReference type="EMBL" id="JANBPW010003049">
    <property type="protein sequence ID" value="KAJ1938808.1"/>
    <property type="molecule type" value="Genomic_DNA"/>
</dbReference>
<gene>
    <name evidence="1" type="ORF">FBU59_004328</name>
</gene>
<dbReference type="Proteomes" id="UP001150603">
    <property type="component" value="Unassembled WGS sequence"/>
</dbReference>